<dbReference type="OrthoDB" id="242526at2759"/>
<keyword evidence="2" id="KW-1133">Transmembrane helix</keyword>
<feature type="compositionally biased region" description="Polar residues" evidence="1">
    <location>
        <begin position="91"/>
        <end position="105"/>
    </location>
</feature>
<dbReference type="VEuPathDB" id="TriTrypDB:BCY84_00991"/>
<dbReference type="EMBL" id="PRFC01000028">
    <property type="protein sequence ID" value="PWV15736.1"/>
    <property type="molecule type" value="Genomic_DNA"/>
</dbReference>
<dbReference type="VEuPathDB" id="TriTrypDB:TcCLB.511751.90"/>
<comment type="caution">
    <text evidence="3">The sequence shown here is derived from an EMBL/GenBank/DDBJ whole genome shotgun (WGS) entry which is preliminary data.</text>
</comment>
<protein>
    <submittedName>
        <fullName evidence="3">Uncharacterized protein</fullName>
    </submittedName>
</protein>
<feature type="transmembrane region" description="Helical" evidence="2">
    <location>
        <begin position="50"/>
        <end position="67"/>
    </location>
</feature>
<feature type="region of interest" description="Disordered" evidence="1">
    <location>
        <begin position="84"/>
        <end position="116"/>
    </location>
</feature>
<dbReference type="VEuPathDB" id="TriTrypDB:TcG_02268"/>
<dbReference type="VEuPathDB" id="TriTrypDB:TcCLB.507023.140"/>
<evidence type="ECO:0000313" key="4">
    <source>
        <dbReference type="Proteomes" id="UP000246078"/>
    </source>
</evidence>
<dbReference type="VEuPathDB" id="TriTrypDB:TcYC6_0096710"/>
<dbReference type="AlphaFoldDB" id="A0A2V2X4J1"/>
<accession>A0A2V2X4J1</accession>
<proteinExistence type="predicted"/>
<reference evidence="3 4" key="1">
    <citation type="journal article" date="2018" name="Microb. Genom.">
        <title>Expanding an expanded genome: long-read sequencing of Trypanosoma cruzi.</title>
        <authorList>
            <person name="Berna L."/>
            <person name="Rodriguez M."/>
            <person name="Chiribao M.L."/>
            <person name="Parodi-Talice A."/>
            <person name="Pita S."/>
            <person name="Rijo G."/>
            <person name="Alvarez-Valin F."/>
            <person name="Robello C."/>
        </authorList>
    </citation>
    <scope>NUCLEOTIDE SEQUENCE [LARGE SCALE GENOMIC DNA]</scope>
    <source>
        <strain evidence="3 4">TCC</strain>
    </source>
</reference>
<keyword evidence="2" id="KW-0472">Membrane</keyword>
<evidence type="ECO:0000256" key="1">
    <source>
        <dbReference type="SAM" id="MobiDB-lite"/>
    </source>
</evidence>
<dbReference type="Proteomes" id="UP000246078">
    <property type="component" value="Unassembled WGS sequence"/>
</dbReference>
<sequence>MSLSVTQSVRDEMVAALLLALDYTQGVLETGIDTKNVNVFFRNVLSRVACRWLPCILSIFILLLVTLQKRVLNARRRQLPDVIISSERSKNPPSNTVGAESSTGRNIGAEESTGMRRSHEAQRVIDAYFGPANNTVVDDFDADGHVQKLLKHFNPSNTTTTSES</sequence>
<dbReference type="VEuPathDB" id="TriTrypDB:Tc_MARK_1927"/>
<name>A0A2V2X4J1_TRYCR</name>
<dbReference type="VEuPathDB" id="TriTrypDB:TcCL_NonESM00582"/>
<gene>
    <name evidence="3" type="ORF">C3747_28g230</name>
</gene>
<organism evidence="3 4">
    <name type="scientific">Trypanosoma cruzi</name>
    <dbReference type="NCBI Taxonomy" id="5693"/>
    <lineage>
        <taxon>Eukaryota</taxon>
        <taxon>Discoba</taxon>
        <taxon>Euglenozoa</taxon>
        <taxon>Kinetoplastea</taxon>
        <taxon>Metakinetoplastina</taxon>
        <taxon>Trypanosomatida</taxon>
        <taxon>Trypanosomatidae</taxon>
        <taxon>Trypanosoma</taxon>
        <taxon>Schizotrypanum</taxon>
    </lineage>
</organism>
<dbReference type="VEuPathDB" id="TriTrypDB:C3747_28g230"/>
<evidence type="ECO:0000313" key="3">
    <source>
        <dbReference type="EMBL" id="PWV15736.1"/>
    </source>
</evidence>
<dbReference type="OMA" id="RSNEMKT"/>
<keyword evidence="2" id="KW-0812">Transmembrane</keyword>
<dbReference type="VEuPathDB" id="TriTrypDB:TcBrA4_0029340"/>
<evidence type="ECO:0000256" key="2">
    <source>
        <dbReference type="SAM" id="Phobius"/>
    </source>
</evidence>